<feature type="domain" description="CheW-like" evidence="1">
    <location>
        <begin position="28"/>
        <end position="167"/>
    </location>
</feature>
<dbReference type="InterPro" id="IPR039315">
    <property type="entry name" value="CheW"/>
</dbReference>
<dbReference type="Gene3D" id="2.30.30.40">
    <property type="entry name" value="SH3 Domains"/>
    <property type="match status" value="1"/>
</dbReference>
<dbReference type="Pfam" id="PF01584">
    <property type="entry name" value="CheW"/>
    <property type="match status" value="1"/>
</dbReference>
<organism evidence="2 3">
    <name type="scientific">Paeniroseomonas aquatica</name>
    <dbReference type="NCBI Taxonomy" id="373043"/>
    <lineage>
        <taxon>Bacteria</taxon>
        <taxon>Pseudomonadati</taxon>
        <taxon>Pseudomonadota</taxon>
        <taxon>Alphaproteobacteria</taxon>
        <taxon>Acetobacterales</taxon>
        <taxon>Acetobacteraceae</taxon>
        <taxon>Paeniroseomonas</taxon>
    </lineage>
</organism>
<dbReference type="PANTHER" id="PTHR22617:SF23">
    <property type="entry name" value="CHEMOTAXIS PROTEIN CHEW"/>
    <property type="match status" value="1"/>
</dbReference>
<dbReference type="InterPro" id="IPR002545">
    <property type="entry name" value="CheW-lke_dom"/>
</dbReference>
<reference evidence="3" key="1">
    <citation type="journal article" date="2019" name="Int. J. Syst. Evol. Microbiol.">
        <title>The Global Catalogue of Microorganisms (GCM) 10K type strain sequencing project: providing services to taxonomists for standard genome sequencing and annotation.</title>
        <authorList>
            <consortium name="The Broad Institute Genomics Platform"/>
            <consortium name="The Broad Institute Genome Sequencing Center for Infectious Disease"/>
            <person name="Wu L."/>
            <person name="Ma J."/>
        </authorList>
    </citation>
    <scope>NUCLEOTIDE SEQUENCE [LARGE SCALE GENOMIC DNA]</scope>
    <source>
        <strain evidence="3">CECT 7131</strain>
    </source>
</reference>
<dbReference type="SUPFAM" id="SSF50341">
    <property type="entry name" value="CheW-like"/>
    <property type="match status" value="1"/>
</dbReference>
<dbReference type="PROSITE" id="PS50851">
    <property type="entry name" value="CHEW"/>
    <property type="match status" value="1"/>
</dbReference>
<evidence type="ECO:0000259" key="1">
    <source>
        <dbReference type="PROSITE" id="PS50851"/>
    </source>
</evidence>
<dbReference type="EMBL" id="JAUFPN010000184">
    <property type="protein sequence ID" value="MDN3567077.1"/>
    <property type="molecule type" value="Genomic_DNA"/>
</dbReference>
<dbReference type="SMART" id="SM00260">
    <property type="entry name" value="CheW"/>
    <property type="match status" value="1"/>
</dbReference>
<sequence>MQTQSTLSDGSPAGHLARGNAAPADAAEEIYLTLTVADQLCGVPVLAIRDVLGVQAITRIPLAPAEVAGSLNLRGRIVTAIDLRCRLGLPPRAEGQRGAMSIVVEREGELYSLLADQVGEVLPLPLADRAANPVTLDAMWREVSRGVHRVGERLLIVIDVERILAIG</sequence>
<dbReference type="InterPro" id="IPR036061">
    <property type="entry name" value="CheW-like_dom_sf"/>
</dbReference>
<dbReference type="Proteomes" id="UP001529369">
    <property type="component" value="Unassembled WGS sequence"/>
</dbReference>
<gene>
    <name evidence="2" type="ORF">QWZ14_22080</name>
</gene>
<dbReference type="PANTHER" id="PTHR22617">
    <property type="entry name" value="CHEMOTAXIS SENSOR HISTIDINE KINASE-RELATED"/>
    <property type="match status" value="1"/>
</dbReference>
<name>A0ABT8AB83_9PROT</name>
<comment type="caution">
    <text evidence="2">The sequence shown here is derived from an EMBL/GenBank/DDBJ whole genome shotgun (WGS) entry which is preliminary data.</text>
</comment>
<proteinExistence type="predicted"/>
<dbReference type="Gene3D" id="2.40.50.180">
    <property type="entry name" value="CheA-289, Domain 4"/>
    <property type="match status" value="1"/>
</dbReference>
<protein>
    <submittedName>
        <fullName evidence="2">Chemotaxis protein CheW</fullName>
    </submittedName>
</protein>
<evidence type="ECO:0000313" key="3">
    <source>
        <dbReference type="Proteomes" id="UP001529369"/>
    </source>
</evidence>
<evidence type="ECO:0000313" key="2">
    <source>
        <dbReference type="EMBL" id="MDN3567077.1"/>
    </source>
</evidence>
<accession>A0ABT8AB83</accession>
<dbReference type="RefSeq" id="WP_290319080.1">
    <property type="nucleotide sequence ID" value="NZ_JAUFPN010000184.1"/>
</dbReference>
<keyword evidence="3" id="KW-1185">Reference proteome</keyword>